<name>A0A8J6T3Q7_9DELT</name>
<dbReference type="InterPro" id="IPR016041">
    <property type="entry name" value="Ac-CoA_synth_d_su_TIM-brl"/>
</dbReference>
<reference evidence="9 10" key="1">
    <citation type="submission" date="2020-08" db="EMBL/GenBank/DDBJ databases">
        <title>Bridging the membrane lipid divide: bacteria of the FCB group superphylum have the potential to synthesize archaeal ether lipids.</title>
        <authorList>
            <person name="Villanueva L."/>
            <person name="Von Meijenfeldt F.A.B."/>
            <person name="Westbye A.B."/>
            <person name="Yadav S."/>
            <person name="Hopmans E.C."/>
            <person name="Dutilh B.E."/>
            <person name="Sinninghe Damste J.S."/>
        </authorList>
    </citation>
    <scope>NUCLEOTIDE SEQUENCE [LARGE SCALE GENOMIC DNA]</scope>
    <source>
        <strain evidence="9">NIOZ-UU27</strain>
    </source>
</reference>
<organism evidence="9 10">
    <name type="scientific">Candidatus Desulfacyla euxinica</name>
    <dbReference type="NCBI Taxonomy" id="2841693"/>
    <lineage>
        <taxon>Bacteria</taxon>
        <taxon>Deltaproteobacteria</taxon>
        <taxon>Candidatus Desulfacyla</taxon>
    </lineage>
</organism>
<sequence length="448" mass="48068">MGLTGIQIFKMLPKTNCAECGVPTCLAFAMNLAAGKAELDSCPYVSDEAREQLAEASAPPIRPVAIGAGTRAFKIGGETVMFRHEKTFYNPTALAAMVSSDMDSKALDKKLKEWNALQYERVGLNLRPELVAVKDANGDAAAFAGVAKKIAEESEFGLVLMTDNLEAMKTAVDGCAFKKPLLYAATADNVEEMGNLAKETGLPLAVRGDNVDDLIALSDKLTGMGLKDLVLDSGAREIKGLFQDQVAMRRAPLKAANKSLGFPTITFPCEMAGNLDMETLIASMLIAKYAGLAVLSDFKGESLFPLLLERLNIFTDPQRPMTVTEGIYEIGAPDENSPVLVTTNFSLTYFIVGGEIEGSRVPSWLLVMDTEGLSVMTAWAAGKFAGDAVAMFVKKCGIADKVAHKNIIIPGYAASISGEMEEDLPDWKVTIGPRDASLIPKFLKDMAK</sequence>
<evidence type="ECO:0000256" key="4">
    <source>
        <dbReference type="ARBA" id="ARBA00023014"/>
    </source>
</evidence>
<dbReference type="Gene3D" id="3.40.50.11600">
    <property type="match status" value="1"/>
</dbReference>
<dbReference type="GO" id="GO:0046356">
    <property type="term" value="P:acetyl-CoA catabolic process"/>
    <property type="evidence" value="ECO:0007669"/>
    <property type="project" value="InterPro"/>
</dbReference>
<dbReference type="Proteomes" id="UP000650524">
    <property type="component" value="Unassembled WGS sequence"/>
</dbReference>
<evidence type="ECO:0000256" key="5">
    <source>
        <dbReference type="ARBA" id="ARBA00023285"/>
    </source>
</evidence>
<protein>
    <submittedName>
        <fullName evidence="9">Acetyl-CoA decarbonylase/synthase complex subunit gamma</fullName>
    </submittedName>
</protein>
<dbReference type="NCBIfam" id="NF003195">
    <property type="entry name" value="PRK04165.1"/>
    <property type="match status" value="1"/>
</dbReference>
<dbReference type="PROSITE" id="PS51656">
    <property type="entry name" value="4FE4S"/>
    <property type="match status" value="1"/>
</dbReference>
<dbReference type="EMBL" id="JACNJD010000255">
    <property type="protein sequence ID" value="MBC8178100.1"/>
    <property type="molecule type" value="Genomic_DNA"/>
</dbReference>
<dbReference type="PIRSF" id="PIRSF000376">
    <property type="entry name" value="AcCoA_decarb_gamma"/>
    <property type="match status" value="1"/>
</dbReference>
<feature type="binding site" evidence="7">
    <location>
        <position position="42"/>
    </location>
    <ligand>
        <name>[4Fe-4S] cluster</name>
        <dbReference type="ChEBI" id="CHEBI:49883"/>
    </ligand>
</feature>
<dbReference type="PANTHER" id="PTHR36214">
    <property type="match status" value="1"/>
</dbReference>
<feature type="binding site" evidence="7">
    <location>
        <position position="20"/>
    </location>
    <ligand>
        <name>[4Fe-4S] cluster</name>
        <dbReference type="ChEBI" id="CHEBI:49883"/>
    </ligand>
</feature>
<evidence type="ECO:0000313" key="10">
    <source>
        <dbReference type="Proteomes" id="UP000650524"/>
    </source>
</evidence>
<keyword evidence="1 7" id="KW-0004">4Fe-4S</keyword>
<keyword evidence="4 7" id="KW-0411">Iron-sulfur</keyword>
<evidence type="ECO:0000256" key="7">
    <source>
        <dbReference type="PIRSR" id="PIRSR000376-2"/>
    </source>
</evidence>
<dbReference type="AlphaFoldDB" id="A0A8J6T3Q7"/>
<dbReference type="Pfam" id="PF04060">
    <property type="entry name" value="FeS"/>
    <property type="match status" value="1"/>
</dbReference>
<accession>A0A8J6T3Q7</accession>
<feature type="domain" description="4Fe-4S" evidence="8">
    <location>
        <begin position="1"/>
        <end position="59"/>
    </location>
</feature>
<dbReference type="GO" id="GO:0005506">
    <property type="term" value="F:iron ion binding"/>
    <property type="evidence" value="ECO:0007669"/>
    <property type="project" value="InterPro"/>
</dbReference>
<feature type="binding site" evidence="6">
    <location>
        <position position="436"/>
    </location>
    <ligand>
        <name>5-methoxybenzimidazolylcob(I)amide</name>
        <dbReference type="ChEBI" id="CHEBI:157765"/>
    </ligand>
</feature>
<feature type="binding site" evidence="7">
    <location>
        <position position="25"/>
    </location>
    <ligand>
        <name>[4Fe-4S] cluster</name>
        <dbReference type="ChEBI" id="CHEBI:49883"/>
    </ligand>
</feature>
<dbReference type="Pfam" id="PF03599">
    <property type="entry name" value="CdhD"/>
    <property type="match status" value="1"/>
</dbReference>
<dbReference type="SUPFAM" id="SSF51717">
    <property type="entry name" value="Dihydropteroate synthetase-like"/>
    <property type="match status" value="1"/>
</dbReference>
<dbReference type="InterPro" id="IPR011005">
    <property type="entry name" value="Dihydropteroate_synth-like_sf"/>
</dbReference>
<evidence type="ECO:0000256" key="3">
    <source>
        <dbReference type="ARBA" id="ARBA00023004"/>
    </source>
</evidence>
<dbReference type="InterPro" id="IPR016218">
    <property type="entry name" value="AcylCoA_decarb/synth_gsu"/>
</dbReference>
<feature type="binding site" evidence="6">
    <location>
        <position position="348"/>
    </location>
    <ligand>
        <name>5-methoxybenzimidazolylcob(I)amide</name>
        <dbReference type="ChEBI" id="CHEBI:157765"/>
    </ligand>
</feature>
<dbReference type="GO" id="GO:0051539">
    <property type="term" value="F:4 iron, 4 sulfur cluster binding"/>
    <property type="evidence" value="ECO:0007669"/>
    <property type="project" value="UniProtKB-KW"/>
</dbReference>
<keyword evidence="2 7" id="KW-0479">Metal-binding</keyword>
<feature type="binding site" evidence="6">
    <location>
        <position position="342"/>
    </location>
    <ligand>
        <name>5-methoxybenzimidazolylcob(I)amide</name>
        <dbReference type="ChEBI" id="CHEBI:157765"/>
    </ligand>
</feature>
<keyword evidence="5" id="KW-0170">Cobalt</keyword>
<dbReference type="GO" id="GO:0008168">
    <property type="term" value="F:methyltransferase activity"/>
    <property type="evidence" value="ECO:0007669"/>
    <property type="project" value="InterPro"/>
</dbReference>
<proteinExistence type="predicted"/>
<keyword evidence="3 7" id="KW-0408">Iron</keyword>
<feature type="binding site" evidence="6">
    <location>
        <begin position="372"/>
        <end position="375"/>
    </location>
    <ligand>
        <name>5-methoxybenzimidazolylcob(I)amide</name>
        <dbReference type="ChEBI" id="CHEBI:157765"/>
    </ligand>
</feature>
<comment type="caution">
    <text evidence="9">The sequence shown here is derived from an EMBL/GenBank/DDBJ whole genome shotgun (WGS) entry which is preliminary data.</text>
</comment>
<dbReference type="Gene3D" id="3.20.20.20">
    <property type="entry name" value="Dihydropteroate synthase-like"/>
    <property type="match status" value="1"/>
</dbReference>
<evidence type="ECO:0000259" key="8">
    <source>
        <dbReference type="PROSITE" id="PS51656"/>
    </source>
</evidence>
<dbReference type="PANTHER" id="PTHR36214:SF3">
    <property type="entry name" value="ACETYL-COA DECARBONYLASE_SYNTHASE COMPLEX SUBUNIT GAMMA"/>
    <property type="match status" value="1"/>
</dbReference>
<dbReference type="InterPro" id="IPR051069">
    <property type="entry name" value="ACDS_complex_subunit"/>
</dbReference>
<gene>
    <name evidence="9" type="ORF">H8E19_11905</name>
</gene>
<evidence type="ECO:0000256" key="1">
    <source>
        <dbReference type="ARBA" id="ARBA00022485"/>
    </source>
</evidence>
<dbReference type="InterPro" id="IPR007202">
    <property type="entry name" value="4Fe-4S_dom"/>
</dbReference>
<evidence type="ECO:0000256" key="6">
    <source>
        <dbReference type="PIRSR" id="PIRSR000376-1"/>
    </source>
</evidence>
<evidence type="ECO:0000256" key="2">
    <source>
        <dbReference type="ARBA" id="ARBA00022723"/>
    </source>
</evidence>
<evidence type="ECO:0000313" key="9">
    <source>
        <dbReference type="EMBL" id="MBC8178100.1"/>
    </source>
</evidence>
<feature type="binding site" evidence="7">
    <location>
        <position position="17"/>
    </location>
    <ligand>
        <name>[4Fe-4S] cluster</name>
        <dbReference type="ChEBI" id="CHEBI:49883"/>
    </ligand>
</feature>